<name>A0AAX4KZT9_9CREN</name>
<evidence type="ECO:0000256" key="1">
    <source>
        <dbReference type="ARBA" id="ARBA00000370"/>
    </source>
</evidence>
<dbReference type="SUPFAM" id="SSF53649">
    <property type="entry name" value="Alkaline phosphatase-like"/>
    <property type="match status" value="1"/>
</dbReference>
<reference evidence="9 10" key="1">
    <citation type="submission" date="2024-02" db="EMBL/GenBank/DDBJ databases">
        <title>STSV induces naive adaptation in Sulfolobus.</title>
        <authorList>
            <person name="Xiang X."/>
            <person name="Song M."/>
        </authorList>
    </citation>
    <scope>NUCLEOTIDE SEQUENCE [LARGE SCALE GENOMIC DNA]</scope>
    <source>
        <strain evidence="9 10">RT2</strain>
    </source>
</reference>
<dbReference type="Proteomes" id="UP001432202">
    <property type="component" value="Chromosome"/>
</dbReference>
<evidence type="ECO:0000256" key="7">
    <source>
        <dbReference type="HAMAP-Rule" id="MF_01402"/>
    </source>
</evidence>
<dbReference type="InterPro" id="IPR042253">
    <property type="entry name" value="Pglycerate_mutase_ApgM_sf"/>
</dbReference>
<dbReference type="Pfam" id="PF10143">
    <property type="entry name" value="PhosphMutase"/>
    <property type="match status" value="1"/>
</dbReference>
<comment type="function">
    <text evidence="2 7">Catalyzes the interconversion of 2-phosphoglycerate and 3-phosphoglycerate.</text>
</comment>
<organism evidence="9 10">
    <name type="scientific">Sulfolobus tengchongensis</name>
    <dbReference type="NCBI Taxonomy" id="207809"/>
    <lineage>
        <taxon>Archaea</taxon>
        <taxon>Thermoproteota</taxon>
        <taxon>Thermoprotei</taxon>
        <taxon>Sulfolobales</taxon>
        <taxon>Sulfolobaceae</taxon>
        <taxon>Sulfolobus</taxon>
    </lineage>
</organism>
<dbReference type="NCBIfam" id="NF003104">
    <property type="entry name" value="PRK04024.1"/>
    <property type="match status" value="1"/>
</dbReference>
<keyword evidence="6 7" id="KW-0413">Isomerase</keyword>
<evidence type="ECO:0000256" key="4">
    <source>
        <dbReference type="ARBA" id="ARBA00005524"/>
    </source>
</evidence>
<dbReference type="InterPro" id="IPR004456">
    <property type="entry name" value="Pglycerate_mutase_ApgM"/>
</dbReference>
<evidence type="ECO:0000259" key="8">
    <source>
        <dbReference type="Pfam" id="PF01676"/>
    </source>
</evidence>
<evidence type="ECO:0000256" key="5">
    <source>
        <dbReference type="ARBA" id="ARBA00023152"/>
    </source>
</evidence>
<protein>
    <recommendedName>
        <fullName evidence="7">2,3-bisphosphoglycerate-independent phosphoglycerate mutase</fullName>
        <shortName evidence="7">BPG-independent PGAM</shortName>
        <shortName evidence="7">Phosphoglyceromutase</shortName>
        <shortName evidence="7">aPGAM</shortName>
        <ecNumber evidence="7">5.4.2.12</ecNumber>
    </recommendedName>
</protein>
<evidence type="ECO:0000313" key="10">
    <source>
        <dbReference type="Proteomes" id="UP001432202"/>
    </source>
</evidence>
<evidence type="ECO:0000313" key="9">
    <source>
        <dbReference type="EMBL" id="WWQ60331.1"/>
    </source>
</evidence>
<dbReference type="GO" id="GO:0006096">
    <property type="term" value="P:glycolytic process"/>
    <property type="evidence" value="ECO:0007669"/>
    <property type="project" value="UniProtKB-UniRule"/>
</dbReference>
<evidence type="ECO:0000256" key="2">
    <source>
        <dbReference type="ARBA" id="ARBA00002315"/>
    </source>
</evidence>
<feature type="domain" description="Metalloenzyme" evidence="8">
    <location>
        <begin position="5"/>
        <end position="403"/>
    </location>
</feature>
<keyword evidence="10" id="KW-1185">Reference proteome</keyword>
<sequence length="414" mass="45205">MKQYKILLVIADGLGDRPVTKLNGLTPLEAANKPAITDLLKSSIVGLMDPISPGVIAGSDTSHLSIFGLDPHIYYRGRGAFEALGAGATLNHGDVAFRGNFATVNDDFVVIDRRAGRKLEEGDDLVKELNEKIKEIDGVKVKFYKGTEHRVAVVLSGKGISDKISDTDPHFEGNKVLESRPLEDTVEAKRTAEIVNLLTRKIYDVLNSSDINKKRIERGEKPANIVLMRGAANYVKLPQFSSYTKLKAAAVSATALIKGICRELGMNVVTPPGATGGIDTDYNAKANAAIELLKENDFVFLHIKATDAASHDGLIEEKVKAIERIDKVIGSIVDKIGRDNLIIMFTGDHATPVEIKEHTGDPVPVLLYIPYPVVNDIVKDFNEKEVRKGSLRIRGLDVINILLNYSNRAEKYGA</sequence>
<comment type="similarity">
    <text evidence="4 7">Belongs to the BPG-independent phosphoglycerate mutase family. A-PGAM subfamily.</text>
</comment>
<dbReference type="RefSeq" id="WP_338600935.1">
    <property type="nucleotide sequence ID" value="NZ_CP146016.1"/>
</dbReference>
<keyword evidence="5 7" id="KW-0324">Glycolysis</keyword>
<dbReference type="GO" id="GO:0046872">
    <property type="term" value="F:metal ion binding"/>
    <property type="evidence" value="ECO:0007669"/>
    <property type="project" value="InterPro"/>
</dbReference>
<gene>
    <name evidence="7" type="primary">apgM</name>
    <name evidence="9" type="ORF">V6M85_12955</name>
</gene>
<accession>A0AAX4KZT9</accession>
<evidence type="ECO:0000256" key="3">
    <source>
        <dbReference type="ARBA" id="ARBA00004798"/>
    </source>
</evidence>
<comment type="pathway">
    <text evidence="3 7">Carbohydrate degradation; glycolysis; pyruvate from D-glyceraldehyde 3-phosphate: step 3/5.</text>
</comment>
<dbReference type="HAMAP" id="MF_01402_A">
    <property type="entry name" value="ApgM_A"/>
    <property type="match status" value="1"/>
</dbReference>
<dbReference type="GO" id="GO:0004619">
    <property type="term" value="F:phosphoglycerate mutase activity"/>
    <property type="evidence" value="ECO:0007669"/>
    <property type="project" value="UniProtKB-UniRule"/>
</dbReference>
<dbReference type="PANTHER" id="PTHR31209">
    <property type="entry name" value="COFACTOR-INDEPENDENT PHOSPHOGLYCERATE MUTASE"/>
    <property type="match status" value="1"/>
</dbReference>
<dbReference type="InterPro" id="IPR017850">
    <property type="entry name" value="Alkaline_phosphatase_core_sf"/>
</dbReference>
<evidence type="ECO:0000256" key="6">
    <source>
        <dbReference type="ARBA" id="ARBA00023235"/>
    </source>
</evidence>
<dbReference type="Gene3D" id="3.30.70.2130">
    <property type="entry name" value="Metalloenzyme domain"/>
    <property type="match status" value="1"/>
</dbReference>
<dbReference type="InterPro" id="IPR023665">
    <property type="entry name" value="ApgAM_prokaryotes"/>
</dbReference>
<dbReference type="EMBL" id="CP146016">
    <property type="protein sequence ID" value="WWQ60331.1"/>
    <property type="molecule type" value="Genomic_DNA"/>
</dbReference>
<proteinExistence type="inferred from homology"/>
<dbReference type="CDD" id="cd16011">
    <property type="entry name" value="iPGM_like"/>
    <property type="match status" value="1"/>
</dbReference>
<dbReference type="EC" id="5.4.2.12" evidence="7"/>
<dbReference type="NCBIfam" id="TIGR00306">
    <property type="entry name" value="apgM"/>
    <property type="match status" value="1"/>
</dbReference>
<comment type="catalytic activity">
    <reaction evidence="1 7">
        <text>(2R)-2-phosphoglycerate = (2R)-3-phosphoglycerate</text>
        <dbReference type="Rhea" id="RHEA:15901"/>
        <dbReference type="ChEBI" id="CHEBI:58272"/>
        <dbReference type="ChEBI" id="CHEBI:58289"/>
        <dbReference type="EC" id="5.4.2.12"/>
    </reaction>
</comment>
<dbReference type="Gene3D" id="3.40.720.10">
    <property type="entry name" value="Alkaline Phosphatase, subunit A"/>
    <property type="match status" value="1"/>
</dbReference>
<dbReference type="AlphaFoldDB" id="A0AAX4KZT9"/>
<dbReference type="Pfam" id="PF01676">
    <property type="entry name" value="Metalloenzyme"/>
    <property type="match status" value="1"/>
</dbReference>
<dbReference type="InterPro" id="IPR006124">
    <property type="entry name" value="Metalloenzyme"/>
</dbReference>
<dbReference type="GeneID" id="89337694"/>
<dbReference type="PANTHER" id="PTHR31209:SF0">
    <property type="entry name" value="METALLOENZYME DOMAIN-CONTAINING PROTEIN"/>
    <property type="match status" value="1"/>
</dbReference>
<dbReference type="PIRSF" id="PIRSF006392">
    <property type="entry name" value="IPGAM_arch"/>
    <property type="match status" value="1"/>
</dbReference>